<dbReference type="Pfam" id="PF06248">
    <property type="entry name" value="Zw10_N"/>
    <property type="match status" value="1"/>
</dbReference>
<dbReference type="InterPro" id="IPR055148">
    <property type="entry name" value="ZW10_C_2"/>
</dbReference>
<evidence type="ECO:0000256" key="2">
    <source>
        <dbReference type="ARBA" id="ARBA00004629"/>
    </source>
</evidence>
<keyword evidence="4" id="KW-0158">Chromosome</keyword>
<dbReference type="Gene3D" id="1.10.357.150">
    <property type="match status" value="1"/>
</dbReference>
<evidence type="ECO:0000313" key="17">
    <source>
        <dbReference type="Proteomes" id="UP001607302"/>
    </source>
</evidence>
<evidence type="ECO:0000256" key="7">
    <source>
        <dbReference type="ARBA" id="ARBA00022776"/>
    </source>
</evidence>
<keyword evidence="8" id="KW-0995">Kinetochore</keyword>
<comment type="similarity">
    <text evidence="3">Belongs to the ZW10 family.</text>
</comment>
<accession>A0ABD2C734</accession>
<dbReference type="PANTHER" id="PTHR12205:SF0">
    <property type="entry name" value="CENTROMERE_KINETOCHORE PROTEIN ZW10 HOMOLOG"/>
    <property type="match status" value="1"/>
</dbReference>
<gene>
    <name evidence="16" type="ORF">V1478_001003</name>
</gene>
<dbReference type="Pfam" id="PF22766">
    <property type="entry name" value="ZW10_C2"/>
    <property type="match status" value="1"/>
</dbReference>
<evidence type="ECO:0000259" key="15">
    <source>
        <dbReference type="Pfam" id="PF22766"/>
    </source>
</evidence>
<comment type="subcellular location">
    <subcellularLocation>
        <location evidence="2">Chromosome</location>
        <location evidence="2">Centromere</location>
        <location evidence="2">Kinetochore</location>
    </subcellularLocation>
    <subcellularLocation>
        <location evidence="1">Cytoplasm</location>
    </subcellularLocation>
</comment>
<evidence type="ECO:0000256" key="4">
    <source>
        <dbReference type="ARBA" id="ARBA00022454"/>
    </source>
</evidence>
<dbReference type="InterPro" id="IPR048344">
    <property type="entry name" value="Zw10_middle"/>
</dbReference>
<dbReference type="GO" id="GO:0051301">
    <property type="term" value="P:cell division"/>
    <property type="evidence" value="ECO:0007669"/>
    <property type="project" value="UniProtKB-KW"/>
</dbReference>
<keyword evidence="9" id="KW-0131">Cell cycle</keyword>
<keyword evidence="10" id="KW-0137">Centromere</keyword>
<comment type="caution">
    <text evidence="16">The sequence shown here is derived from an EMBL/GenBank/DDBJ whole genome shotgun (WGS) entry which is preliminary data.</text>
</comment>
<evidence type="ECO:0000259" key="12">
    <source>
        <dbReference type="Pfam" id="PF06248"/>
    </source>
</evidence>
<dbReference type="InterPro" id="IPR009361">
    <property type="entry name" value="Zw10_N"/>
</dbReference>
<proteinExistence type="inferred from homology"/>
<evidence type="ECO:0000256" key="1">
    <source>
        <dbReference type="ARBA" id="ARBA00004496"/>
    </source>
</evidence>
<dbReference type="PANTHER" id="PTHR12205">
    <property type="entry name" value="CENTROMERE/KINETOCHORE PROTEIN ZW10"/>
    <property type="match status" value="1"/>
</dbReference>
<evidence type="ECO:0000256" key="11">
    <source>
        <dbReference type="SAM" id="Coils"/>
    </source>
</evidence>
<keyword evidence="17" id="KW-1185">Reference proteome</keyword>
<organism evidence="16 17">
    <name type="scientific">Vespula squamosa</name>
    <name type="common">Southern yellow jacket</name>
    <name type="synonym">Wasp</name>
    <dbReference type="NCBI Taxonomy" id="30214"/>
    <lineage>
        <taxon>Eukaryota</taxon>
        <taxon>Metazoa</taxon>
        <taxon>Ecdysozoa</taxon>
        <taxon>Arthropoda</taxon>
        <taxon>Hexapoda</taxon>
        <taxon>Insecta</taxon>
        <taxon>Pterygota</taxon>
        <taxon>Neoptera</taxon>
        <taxon>Endopterygota</taxon>
        <taxon>Hymenoptera</taxon>
        <taxon>Apocrita</taxon>
        <taxon>Aculeata</taxon>
        <taxon>Vespoidea</taxon>
        <taxon>Vespidae</taxon>
        <taxon>Vespinae</taxon>
        <taxon>Vespula</taxon>
    </lineage>
</organism>
<keyword evidence="6" id="KW-0132">Cell division</keyword>
<name>A0ABD2C734_VESSQ</name>
<evidence type="ECO:0000256" key="9">
    <source>
        <dbReference type="ARBA" id="ARBA00023306"/>
    </source>
</evidence>
<feature type="domain" description="ZW10 C-terminal helical" evidence="15">
    <location>
        <begin position="642"/>
        <end position="774"/>
    </location>
</feature>
<evidence type="ECO:0000256" key="5">
    <source>
        <dbReference type="ARBA" id="ARBA00022490"/>
    </source>
</evidence>
<reference evidence="16 17" key="1">
    <citation type="journal article" date="2024" name="Ann. Entomol. Soc. Am.">
        <title>Genomic analyses of the southern and eastern yellowjacket wasps (Hymenoptera: Vespidae) reveal evolutionary signatures of social life.</title>
        <authorList>
            <person name="Catto M.A."/>
            <person name="Caine P.B."/>
            <person name="Orr S.E."/>
            <person name="Hunt B.G."/>
            <person name="Goodisman M.A.D."/>
        </authorList>
    </citation>
    <scope>NUCLEOTIDE SEQUENCE [LARGE SCALE GENOMIC DNA]</scope>
    <source>
        <strain evidence="16">233</strain>
        <tissue evidence="16">Head and thorax</tissue>
    </source>
</reference>
<dbReference type="Proteomes" id="UP001607302">
    <property type="component" value="Unassembled WGS sequence"/>
</dbReference>
<evidence type="ECO:0000256" key="8">
    <source>
        <dbReference type="ARBA" id="ARBA00022838"/>
    </source>
</evidence>
<dbReference type="Pfam" id="PF20666">
    <property type="entry name" value="ZW10_C"/>
    <property type="match status" value="1"/>
</dbReference>
<dbReference type="InterPro" id="IPR046362">
    <property type="entry name" value="Zw10/DSL1_C_sf"/>
</dbReference>
<evidence type="ECO:0000313" key="16">
    <source>
        <dbReference type="EMBL" id="KAL2740862.1"/>
    </source>
</evidence>
<dbReference type="GO" id="GO:0000776">
    <property type="term" value="C:kinetochore"/>
    <property type="evidence" value="ECO:0007669"/>
    <property type="project" value="UniProtKB-KW"/>
</dbReference>
<feature type="domain" description="Centromere/kinetochore protein zw10 C-terminal" evidence="14">
    <location>
        <begin position="490"/>
        <end position="618"/>
    </location>
</feature>
<protein>
    <submittedName>
        <fullName evidence="16">Centromere/kinetochore protein zw10 isoform X1</fullName>
    </submittedName>
</protein>
<sequence>MIEEFGDLVVTLLDRILKEEKQDFFFLPEDEGPPPNESPNGGSVLLATITPPTILLEGKRACHVTASQQLRHAGCETGQVEKLNLREKISQIQEEIIKLKYDVKDFMDDNYIEFSSKLTKNQCLVSKAEILTKEMNDLQKRIDDQIKIELSGSIKELQNLSQALKESNICLYLSNQLLSLNECIKLINQYQEEQRYVDTAKSLYTMQNLLNNPESDLQDLEIYNALKEEYKNLHDSFLSHASLLWDERICWTGLENNKDETVVTLHIKDKLENIEDLIRGLHYVNKLSDHLDQFSETLMSHIIQPIINEHCSVFVSKENIFTIEYIDKKQIPIYKSVLHNLKLLFRYLHEHFNVIIDDNQTLLMKMQPHMLEQLAESLTMNCIARTIPSSSTELKNFEPVVEETNEFQSYLIEIGFITEENLFLKEYTDNIDKLFIDKICQDLMVKAKNIIRKDLHDSIKHIPEAPLKFPNDEIENEDISIHRYLNESSFQLPTCQISKSAKEILDLAKSILDEACDSSDASAVRLFYTCRNVFEMYAGLVPEHHKKFLETIPQQVALFHNNCMYLAHHLLTLAHEYRDKLPESLQQLNLTFTDQTLILRNVGSECFLEHMRYQRNIIIDILKESGLAALGQVSELPSSTERALRQCIRQLELLKTVWLDVLPINIYCRAVGKVTSVEDIPADVASDLVIMFNTVATRTPMIFPESEEIAQYSRKWRKFLELIKVLGASLKEIEIRWASGKGPLAKEFTAIQVKQLIRALFQNTERRSVLLASIK</sequence>
<evidence type="ECO:0000259" key="13">
    <source>
        <dbReference type="Pfam" id="PF20665"/>
    </source>
</evidence>
<dbReference type="GO" id="GO:0005737">
    <property type="term" value="C:cytoplasm"/>
    <property type="evidence" value="ECO:0007669"/>
    <property type="project" value="UniProtKB-SubCell"/>
</dbReference>
<keyword evidence="11" id="KW-0175">Coiled coil</keyword>
<feature type="coiled-coil region" evidence="11">
    <location>
        <begin position="82"/>
        <end position="148"/>
    </location>
</feature>
<feature type="domain" description="Centromere/kinetochore protein zw10 N-terminal" evidence="12">
    <location>
        <begin position="99"/>
        <end position="182"/>
    </location>
</feature>
<keyword evidence="7" id="KW-0498">Mitosis</keyword>
<dbReference type="AlphaFoldDB" id="A0ABD2C734"/>
<feature type="domain" description="Centromere/kinetochore protein zw10 middle" evidence="13">
    <location>
        <begin position="245"/>
        <end position="451"/>
    </location>
</feature>
<dbReference type="Pfam" id="PF20665">
    <property type="entry name" value="Zw10_middle"/>
    <property type="match status" value="1"/>
</dbReference>
<evidence type="ECO:0000256" key="10">
    <source>
        <dbReference type="ARBA" id="ARBA00023328"/>
    </source>
</evidence>
<dbReference type="InterPro" id="IPR048343">
    <property type="entry name" value="ZW10_C"/>
</dbReference>
<evidence type="ECO:0000259" key="14">
    <source>
        <dbReference type="Pfam" id="PF20666"/>
    </source>
</evidence>
<evidence type="ECO:0000256" key="6">
    <source>
        <dbReference type="ARBA" id="ARBA00022618"/>
    </source>
</evidence>
<evidence type="ECO:0000256" key="3">
    <source>
        <dbReference type="ARBA" id="ARBA00006245"/>
    </source>
</evidence>
<keyword evidence="5" id="KW-0963">Cytoplasm</keyword>
<dbReference type="EMBL" id="JAUDFV010000020">
    <property type="protein sequence ID" value="KAL2740862.1"/>
    <property type="molecule type" value="Genomic_DNA"/>
</dbReference>